<keyword evidence="2" id="KW-1185">Reference proteome</keyword>
<dbReference type="Proteomes" id="UP000005222">
    <property type="component" value="Chromosome A"/>
</dbReference>
<gene>
    <name evidence="1" type="primary">Piso0_000181</name>
    <name evidence="1" type="ORF">GNLVRS01_PISO0A03718g</name>
</gene>
<dbReference type="AlphaFoldDB" id="G8YUR1"/>
<protein>
    <submittedName>
        <fullName evidence="1">Piso0_000181 protein</fullName>
    </submittedName>
</protein>
<evidence type="ECO:0000313" key="2">
    <source>
        <dbReference type="Proteomes" id="UP000005222"/>
    </source>
</evidence>
<sequence>MQCHAPFGTSGQCCSSYSVLTERRPGLVSKTMAIDLLKWYLALEQPARLAYDSCHRPLKYVCEAVGRVGRSARGRYCHLISPRAARVGLLSQKGPRKMQAPAGGTRGRRRQSAQWAVSRWRASSVEPWVRSYRGRSGQVATPGLKPWRSCSVSQVPMS</sequence>
<reference evidence="1 2" key="1">
    <citation type="journal article" date="2012" name="G3 (Bethesda)">
        <title>Pichia sorbitophila, an interspecies yeast hybrid reveals early steps of genome resolution following polyploidization.</title>
        <authorList>
            <person name="Leh Louis V."/>
            <person name="Despons L."/>
            <person name="Friedrich A."/>
            <person name="Martin T."/>
            <person name="Durrens P."/>
            <person name="Casaregola S."/>
            <person name="Neuveglise C."/>
            <person name="Fairhead C."/>
            <person name="Marck C."/>
            <person name="Cruz J.A."/>
            <person name="Straub M.L."/>
            <person name="Kugler V."/>
            <person name="Sacerdot C."/>
            <person name="Uzunov Z."/>
            <person name="Thierry A."/>
            <person name="Weiss S."/>
            <person name="Bleykasten C."/>
            <person name="De Montigny J."/>
            <person name="Jacques N."/>
            <person name="Jung P."/>
            <person name="Lemaire M."/>
            <person name="Mallet S."/>
            <person name="Morel G."/>
            <person name="Richard G.F."/>
            <person name="Sarkar A."/>
            <person name="Savel G."/>
            <person name="Schacherer J."/>
            <person name="Seret M.L."/>
            <person name="Talla E."/>
            <person name="Samson G."/>
            <person name="Jubin C."/>
            <person name="Poulain J."/>
            <person name="Vacherie B."/>
            <person name="Barbe V."/>
            <person name="Pelletier E."/>
            <person name="Sherman D.J."/>
            <person name="Westhof E."/>
            <person name="Weissenbach J."/>
            <person name="Baret P.V."/>
            <person name="Wincker P."/>
            <person name="Gaillardin C."/>
            <person name="Dujon B."/>
            <person name="Souciet J.L."/>
        </authorList>
    </citation>
    <scope>NUCLEOTIDE SEQUENCE [LARGE SCALE GENOMIC DNA]</scope>
    <source>
        <strain evidence="2">ATCC MYA-4447 / BCRC 22081 / CBS 7064 / NBRC 10061 / NRRL Y-12695</strain>
    </source>
</reference>
<accession>G8YUR1</accession>
<proteinExistence type="predicted"/>
<dbReference type="HOGENOM" id="CLU_1670039_0_0_1"/>
<dbReference type="EMBL" id="FO082059">
    <property type="protein sequence ID" value="CCE72594.1"/>
    <property type="molecule type" value="Genomic_DNA"/>
</dbReference>
<name>G8YUR1_PICSO</name>
<organism evidence="1 2">
    <name type="scientific">Pichia sorbitophila (strain ATCC MYA-4447 / BCRC 22081 / CBS 7064 / NBRC 10061 / NRRL Y-12695)</name>
    <name type="common">Hybrid yeast</name>
    <dbReference type="NCBI Taxonomy" id="559304"/>
    <lineage>
        <taxon>Eukaryota</taxon>
        <taxon>Fungi</taxon>
        <taxon>Dikarya</taxon>
        <taxon>Ascomycota</taxon>
        <taxon>Saccharomycotina</taxon>
        <taxon>Pichiomycetes</taxon>
        <taxon>Debaryomycetaceae</taxon>
        <taxon>Millerozyma</taxon>
    </lineage>
</organism>
<evidence type="ECO:0000313" key="1">
    <source>
        <dbReference type="EMBL" id="CCE72594.1"/>
    </source>
</evidence>
<dbReference type="InParanoid" id="G8YUR1"/>